<keyword evidence="3" id="KW-1185">Reference proteome</keyword>
<evidence type="ECO:0000313" key="3">
    <source>
        <dbReference type="Proteomes" id="UP000828390"/>
    </source>
</evidence>
<evidence type="ECO:0000256" key="1">
    <source>
        <dbReference type="SAM" id="MobiDB-lite"/>
    </source>
</evidence>
<sequence>MRPAKKNKRSATTTACSCCEQQTKKSRSTPTGPPTPIPPAVPSQEKGTFTGPSNAHNSNTVQGIQGGEVNHVPVPPNEVVLPIKQPQQQVPLNFADDSFSDVDVDPPAGLHDIMIHT</sequence>
<dbReference type="Proteomes" id="UP000828390">
    <property type="component" value="Unassembled WGS sequence"/>
</dbReference>
<reference evidence="2" key="1">
    <citation type="journal article" date="2019" name="bioRxiv">
        <title>The Genome of the Zebra Mussel, Dreissena polymorpha: A Resource for Invasive Species Research.</title>
        <authorList>
            <person name="McCartney M.A."/>
            <person name="Auch B."/>
            <person name="Kono T."/>
            <person name="Mallez S."/>
            <person name="Zhang Y."/>
            <person name="Obille A."/>
            <person name="Becker A."/>
            <person name="Abrahante J.E."/>
            <person name="Garbe J."/>
            <person name="Badalamenti J.P."/>
            <person name="Herman A."/>
            <person name="Mangelson H."/>
            <person name="Liachko I."/>
            <person name="Sullivan S."/>
            <person name="Sone E.D."/>
            <person name="Koren S."/>
            <person name="Silverstein K.A.T."/>
            <person name="Beckman K.B."/>
            <person name="Gohl D.M."/>
        </authorList>
    </citation>
    <scope>NUCLEOTIDE SEQUENCE</scope>
    <source>
        <strain evidence="2">Duluth1</strain>
        <tissue evidence="2">Whole animal</tissue>
    </source>
</reference>
<proteinExistence type="predicted"/>
<name>A0A9D4GBI8_DREPO</name>
<feature type="compositionally biased region" description="Polar residues" evidence="1">
    <location>
        <begin position="45"/>
        <end position="63"/>
    </location>
</feature>
<dbReference type="AlphaFoldDB" id="A0A9D4GBI8"/>
<accession>A0A9D4GBI8</accession>
<dbReference type="EMBL" id="JAIWYP010000006">
    <property type="protein sequence ID" value="KAH3814171.1"/>
    <property type="molecule type" value="Genomic_DNA"/>
</dbReference>
<feature type="region of interest" description="Disordered" evidence="1">
    <location>
        <begin position="1"/>
        <end position="76"/>
    </location>
</feature>
<feature type="compositionally biased region" description="Pro residues" evidence="1">
    <location>
        <begin position="31"/>
        <end position="41"/>
    </location>
</feature>
<protein>
    <submittedName>
        <fullName evidence="2">Uncharacterized protein</fullName>
    </submittedName>
</protein>
<comment type="caution">
    <text evidence="2">The sequence shown here is derived from an EMBL/GenBank/DDBJ whole genome shotgun (WGS) entry which is preliminary data.</text>
</comment>
<evidence type="ECO:0000313" key="2">
    <source>
        <dbReference type="EMBL" id="KAH3814171.1"/>
    </source>
</evidence>
<gene>
    <name evidence="2" type="ORF">DPMN_142664</name>
</gene>
<organism evidence="2 3">
    <name type="scientific">Dreissena polymorpha</name>
    <name type="common">Zebra mussel</name>
    <name type="synonym">Mytilus polymorpha</name>
    <dbReference type="NCBI Taxonomy" id="45954"/>
    <lineage>
        <taxon>Eukaryota</taxon>
        <taxon>Metazoa</taxon>
        <taxon>Spiralia</taxon>
        <taxon>Lophotrochozoa</taxon>
        <taxon>Mollusca</taxon>
        <taxon>Bivalvia</taxon>
        <taxon>Autobranchia</taxon>
        <taxon>Heteroconchia</taxon>
        <taxon>Euheterodonta</taxon>
        <taxon>Imparidentia</taxon>
        <taxon>Neoheterodontei</taxon>
        <taxon>Myida</taxon>
        <taxon>Dreissenoidea</taxon>
        <taxon>Dreissenidae</taxon>
        <taxon>Dreissena</taxon>
    </lineage>
</organism>
<reference evidence="2" key="2">
    <citation type="submission" date="2020-11" db="EMBL/GenBank/DDBJ databases">
        <authorList>
            <person name="McCartney M.A."/>
            <person name="Auch B."/>
            <person name="Kono T."/>
            <person name="Mallez S."/>
            <person name="Becker A."/>
            <person name="Gohl D.M."/>
            <person name="Silverstein K.A.T."/>
            <person name="Koren S."/>
            <person name="Bechman K.B."/>
            <person name="Herman A."/>
            <person name="Abrahante J.E."/>
            <person name="Garbe J."/>
        </authorList>
    </citation>
    <scope>NUCLEOTIDE SEQUENCE</scope>
    <source>
        <strain evidence="2">Duluth1</strain>
        <tissue evidence="2">Whole animal</tissue>
    </source>
</reference>